<reference evidence="1" key="2">
    <citation type="submission" date="2024-05" db="EMBL/GenBank/DDBJ databases">
        <title>Rhodohalobacter halophilus gen. nov., sp. nov., a moderately halophilic member of the family Balneolaceae.</title>
        <authorList>
            <person name="Xia J."/>
        </authorList>
    </citation>
    <scope>NUCLEOTIDE SEQUENCE</scope>
    <source>
        <strain evidence="1">WB101</strain>
    </source>
</reference>
<keyword evidence="2" id="KW-1185">Reference proteome</keyword>
<sequence length="431" mass="48003">MKNNRRDFIKKAGLAGLSFAGGSLFGNMALAKNTDQKDKRNSLSMNVNMDNGDETLIGAYGDWAASMIEGKIPSHSLRGDQWSDVDEWKKAARERYADRIAVPDIGPTPAVSVDKQHSYDGLHIEEISWQLPYGPRSEGILLKPEGSTGQLPGVLAFHDHGGNKYFGKRKITRTSDSRHPLIEEHQAHYYEDVAWANELAKRGYVVLVPDAFPFASRRVLLKDVPEHLRDGLTDDNPENPENIEAYNDWAGSHESVMARSLFSAGTTWPGVFFAEDQQALNILAGRDDVDENRLGCGGLSGGGMRTVFMAGMDSRIKSSVCMGFMTTWKDLVVAKSFTHTWMTYAPILPNELDFPEILGLNLPNATFVQNCNEDGLFTLSEMHVADDILREVYDKAGVSDKYKCSFYPGGHKFDKLMQKDAYAWFDDTLKG</sequence>
<accession>A0ABS9K9R1</accession>
<evidence type="ECO:0000313" key="1">
    <source>
        <dbReference type="EMBL" id="MCG2587542.1"/>
    </source>
</evidence>
<dbReference type="Gene3D" id="3.40.50.1820">
    <property type="entry name" value="alpha/beta hydrolase"/>
    <property type="match status" value="1"/>
</dbReference>
<dbReference type="InterPro" id="IPR019546">
    <property type="entry name" value="TAT_signal_bac_arc"/>
</dbReference>
<name>A0ABS9K9R1_9BACT</name>
<dbReference type="InterPro" id="IPR006311">
    <property type="entry name" value="TAT_signal"/>
</dbReference>
<dbReference type="PANTHER" id="PTHR22946:SF8">
    <property type="entry name" value="ACETYL XYLAN ESTERASE DOMAIN-CONTAINING PROTEIN"/>
    <property type="match status" value="1"/>
</dbReference>
<gene>
    <name evidence="1" type="ORF">L6773_03110</name>
</gene>
<dbReference type="PANTHER" id="PTHR22946">
    <property type="entry name" value="DIENELACTONE HYDROLASE DOMAIN-CONTAINING PROTEIN-RELATED"/>
    <property type="match status" value="1"/>
</dbReference>
<evidence type="ECO:0000313" key="2">
    <source>
        <dbReference type="Proteomes" id="UP001165366"/>
    </source>
</evidence>
<dbReference type="Proteomes" id="UP001165366">
    <property type="component" value="Unassembled WGS sequence"/>
</dbReference>
<reference evidence="1" key="1">
    <citation type="submission" date="2022-01" db="EMBL/GenBank/DDBJ databases">
        <authorList>
            <person name="Wang Y."/>
        </authorList>
    </citation>
    <scope>NUCLEOTIDE SEQUENCE</scope>
    <source>
        <strain evidence="1">WB101</strain>
    </source>
</reference>
<dbReference type="EMBL" id="JAKLWS010000002">
    <property type="protein sequence ID" value="MCG2587542.1"/>
    <property type="molecule type" value="Genomic_DNA"/>
</dbReference>
<dbReference type="InterPro" id="IPR029058">
    <property type="entry name" value="AB_hydrolase_fold"/>
</dbReference>
<organism evidence="1 2">
    <name type="scientific">Rhodohalobacter sulfatireducens</name>
    <dbReference type="NCBI Taxonomy" id="2911366"/>
    <lineage>
        <taxon>Bacteria</taxon>
        <taxon>Pseudomonadati</taxon>
        <taxon>Balneolota</taxon>
        <taxon>Balneolia</taxon>
        <taxon>Balneolales</taxon>
        <taxon>Balneolaceae</taxon>
        <taxon>Rhodohalobacter</taxon>
    </lineage>
</organism>
<proteinExistence type="predicted"/>
<dbReference type="RefSeq" id="WP_237852386.1">
    <property type="nucleotide sequence ID" value="NZ_JAKLWS010000002.1"/>
</dbReference>
<dbReference type="SUPFAM" id="SSF53474">
    <property type="entry name" value="alpha/beta-Hydrolases"/>
    <property type="match status" value="1"/>
</dbReference>
<dbReference type="InterPro" id="IPR050261">
    <property type="entry name" value="FrsA_esterase"/>
</dbReference>
<protein>
    <submittedName>
        <fullName evidence="1">Twin-arginine translocation signal domain-containing protein</fullName>
    </submittedName>
</protein>
<comment type="caution">
    <text evidence="1">The sequence shown here is derived from an EMBL/GenBank/DDBJ whole genome shotgun (WGS) entry which is preliminary data.</text>
</comment>
<dbReference type="NCBIfam" id="TIGR01409">
    <property type="entry name" value="TAT_signal_seq"/>
    <property type="match status" value="1"/>
</dbReference>
<dbReference type="PROSITE" id="PS51318">
    <property type="entry name" value="TAT"/>
    <property type="match status" value="1"/>
</dbReference>